<gene>
    <name evidence="1" type="ORF">POCULU_LOCUS7680</name>
</gene>
<dbReference type="OrthoDB" id="2431762at2759"/>
<dbReference type="Proteomes" id="UP000789572">
    <property type="component" value="Unassembled WGS sequence"/>
</dbReference>
<organism evidence="1 2">
    <name type="scientific">Paraglomus occultum</name>
    <dbReference type="NCBI Taxonomy" id="144539"/>
    <lineage>
        <taxon>Eukaryota</taxon>
        <taxon>Fungi</taxon>
        <taxon>Fungi incertae sedis</taxon>
        <taxon>Mucoromycota</taxon>
        <taxon>Glomeromycotina</taxon>
        <taxon>Glomeromycetes</taxon>
        <taxon>Paraglomerales</taxon>
        <taxon>Paraglomeraceae</taxon>
        <taxon>Paraglomus</taxon>
    </lineage>
</organism>
<accession>A0A9N9CMB4</accession>
<evidence type="ECO:0000313" key="2">
    <source>
        <dbReference type="Proteomes" id="UP000789572"/>
    </source>
</evidence>
<proteinExistence type="predicted"/>
<dbReference type="AlphaFoldDB" id="A0A9N9CMB4"/>
<reference evidence="1" key="1">
    <citation type="submission" date="2021-06" db="EMBL/GenBank/DDBJ databases">
        <authorList>
            <person name="Kallberg Y."/>
            <person name="Tangrot J."/>
            <person name="Rosling A."/>
        </authorList>
    </citation>
    <scope>NUCLEOTIDE SEQUENCE</scope>
    <source>
        <strain evidence="1">IA702</strain>
    </source>
</reference>
<evidence type="ECO:0000313" key="1">
    <source>
        <dbReference type="EMBL" id="CAG8605313.1"/>
    </source>
</evidence>
<name>A0A9N9CMB4_9GLOM</name>
<protein>
    <submittedName>
        <fullName evidence="1">1416_t:CDS:1</fullName>
    </submittedName>
</protein>
<keyword evidence="2" id="KW-1185">Reference proteome</keyword>
<sequence>MEERIETVSISAVNTTQFQRFCDHVNTSLVSLPYNGHIPKHDIDFYHWNADAAEINHQQRKDINIYLNRHLKPKLPEGVIIFDVSSKRDLLNITKNPLFPFNVRGGTNLILVEKAAVETGLIQAGIRAIIVLKKNVQDNHSKQAIFEMLIADLCVSDEIRVIGVLTDLVNTWNFYWIEKERTIKSMHLSHRGKALDLIGQLASTTQKRESKNPTIGRNIVYREKVKYAFPVKNDYDNDIARIEDLYDDMSMEEIREYEMRKIISSIIQGNPIFSDLFDNSSQINCLL</sequence>
<comment type="caution">
    <text evidence="1">The sequence shown here is derived from an EMBL/GenBank/DDBJ whole genome shotgun (WGS) entry which is preliminary data.</text>
</comment>
<dbReference type="EMBL" id="CAJVPJ010001836">
    <property type="protein sequence ID" value="CAG8605313.1"/>
    <property type="molecule type" value="Genomic_DNA"/>
</dbReference>